<gene>
    <name evidence="2" type="ORF">GCM10009839_44930</name>
</gene>
<accession>A0ABP5G1B9</accession>
<dbReference type="RefSeq" id="WP_344667598.1">
    <property type="nucleotide sequence ID" value="NZ_BAAAQN010000026.1"/>
</dbReference>
<keyword evidence="1" id="KW-0175">Coiled coil</keyword>
<dbReference type="EMBL" id="BAAAQN010000026">
    <property type="protein sequence ID" value="GAA2038405.1"/>
    <property type="molecule type" value="Genomic_DNA"/>
</dbReference>
<dbReference type="Proteomes" id="UP001500751">
    <property type="component" value="Unassembled WGS sequence"/>
</dbReference>
<feature type="coiled-coil region" evidence="1">
    <location>
        <begin position="302"/>
        <end position="329"/>
    </location>
</feature>
<evidence type="ECO:0000313" key="2">
    <source>
        <dbReference type="EMBL" id="GAA2038405.1"/>
    </source>
</evidence>
<name>A0ABP5G1B9_9ACTN</name>
<comment type="caution">
    <text evidence="2">The sequence shown here is derived from an EMBL/GenBank/DDBJ whole genome shotgun (WGS) entry which is preliminary data.</text>
</comment>
<sequence length="356" mass="39828">MTVPQAKVTMLGTKGSGKTTYLLGMYAVLSAGVQGHTLVTTDLDDDEDMADAWYELCDNGRVPPATSTEPKLYSFIFRQDGETILTFDWEDYRGGAMDGNQPEATDAGRLQARLIESDSIYLVLNGTHLAGSPVVDERRDGVKRMTLARRMNAYLANTLSERAQRGVQLPSITVLLTKADMIRQASPRTPPEELMDQLCDLVQRLLPAAFEQRAGSRTLVCPVQLGAFGQDMAGEDLTLDTSKVNPRNLAYPLIHSFLNLLDTNVRSDRFAAGRLQNRITESADDLEKYRKTFRSIFQPKYVASQTRAIQDEREQLEKMQETVARMDTQVARLVGRLEEARIMNRVAVFEDGKRVV</sequence>
<keyword evidence="3" id="KW-1185">Reference proteome</keyword>
<proteinExistence type="predicted"/>
<protein>
    <submittedName>
        <fullName evidence="2">Uncharacterized protein</fullName>
    </submittedName>
</protein>
<reference evidence="3" key="1">
    <citation type="journal article" date="2019" name="Int. J. Syst. Evol. Microbiol.">
        <title>The Global Catalogue of Microorganisms (GCM) 10K type strain sequencing project: providing services to taxonomists for standard genome sequencing and annotation.</title>
        <authorList>
            <consortium name="The Broad Institute Genomics Platform"/>
            <consortium name="The Broad Institute Genome Sequencing Center for Infectious Disease"/>
            <person name="Wu L."/>
            <person name="Ma J."/>
        </authorList>
    </citation>
    <scope>NUCLEOTIDE SEQUENCE [LARGE SCALE GENOMIC DNA]</scope>
    <source>
        <strain evidence="3">JCM 16014</strain>
    </source>
</reference>
<evidence type="ECO:0000313" key="3">
    <source>
        <dbReference type="Proteomes" id="UP001500751"/>
    </source>
</evidence>
<evidence type="ECO:0000256" key="1">
    <source>
        <dbReference type="SAM" id="Coils"/>
    </source>
</evidence>
<organism evidence="2 3">
    <name type="scientific">Catenulispora yoronensis</name>
    <dbReference type="NCBI Taxonomy" id="450799"/>
    <lineage>
        <taxon>Bacteria</taxon>
        <taxon>Bacillati</taxon>
        <taxon>Actinomycetota</taxon>
        <taxon>Actinomycetes</taxon>
        <taxon>Catenulisporales</taxon>
        <taxon>Catenulisporaceae</taxon>
        <taxon>Catenulispora</taxon>
    </lineage>
</organism>